<feature type="transmembrane region" description="Helical" evidence="1">
    <location>
        <begin position="12"/>
        <end position="35"/>
    </location>
</feature>
<dbReference type="EMBL" id="VWSH01000003">
    <property type="protein sequence ID" value="KAA5533667.1"/>
    <property type="molecule type" value="Genomic_DNA"/>
</dbReference>
<evidence type="ECO:0000313" key="2">
    <source>
        <dbReference type="EMBL" id="KAA5533667.1"/>
    </source>
</evidence>
<reference evidence="2 3" key="1">
    <citation type="submission" date="2019-09" db="EMBL/GenBank/DDBJ databases">
        <title>Genome sequence and assembly of Taibaiella sp.</title>
        <authorList>
            <person name="Chhetri G."/>
        </authorList>
    </citation>
    <scope>NUCLEOTIDE SEQUENCE [LARGE SCALE GENOMIC DNA]</scope>
    <source>
        <strain evidence="2 3">KVB11</strain>
    </source>
</reference>
<evidence type="ECO:0000256" key="1">
    <source>
        <dbReference type="SAM" id="Phobius"/>
    </source>
</evidence>
<proteinExistence type="predicted"/>
<dbReference type="AlphaFoldDB" id="A0A5M6CF43"/>
<organism evidence="2 3">
    <name type="scientific">Taibaiella lutea</name>
    <dbReference type="NCBI Taxonomy" id="2608001"/>
    <lineage>
        <taxon>Bacteria</taxon>
        <taxon>Pseudomonadati</taxon>
        <taxon>Bacteroidota</taxon>
        <taxon>Chitinophagia</taxon>
        <taxon>Chitinophagales</taxon>
        <taxon>Chitinophagaceae</taxon>
        <taxon>Taibaiella</taxon>
    </lineage>
</organism>
<sequence>MITKNTIRKRNAYLLLVMCILCFVSGIAIMTIGALQHSNPQFSFAGIFKLESYKNLVFSLIPGIN</sequence>
<comment type="caution">
    <text evidence="2">The sequence shown here is derived from an EMBL/GenBank/DDBJ whole genome shotgun (WGS) entry which is preliminary data.</text>
</comment>
<accession>A0A5M6CF43</accession>
<dbReference type="RefSeq" id="WP_150033414.1">
    <property type="nucleotide sequence ID" value="NZ_VWSH01000003.1"/>
</dbReference>
<name>A0A5M6CF43_9BACT</name>
<protein>
    <submittedName>
        <fullName evidence="2">Uncharacterized protein</fullName>
    </submittedName>
</protein>
<dbReference type="Proteomes" id="UP000323632">
    <property type="component" value="Unassembled WGS sequence"/>
</dbReference>
<keyword evidence="1" id="KW-1133">Transmembrane helix</keyword>
<keyword evidence="1" id="KW-0812">Transmembrane</keyword>
<keyword evidence="1" id="KW-0472">Membrane</keyword>
<keyword evidence="3" id="KW-1185">Reference proteome</keyword>
<evidence type="ECO:0000313" key="3">
    <source>
        <dbReference type="Proteomes" id="UP000323632"/>
    </source>
</evidence>
<gene>
    <name evidence="2" type="ORF">F0919_14110</name>
</gene>